<evidence type="ECO:0000313" key="1">
    <source>
        <dbReference type="EMBL" id="KLU91298.1"/>
    </source>
</evidence>
<evidence type="ECO:0000313" key="3">
    <source>
        <dbReference type="Proteomes" id="UP000011715"/>
    </source>
</evidence>
<reference evidence="1" key="1">
    <citation type="submission" date="2010-05" db="EMBL/GenBank/DDBJ databases">
        <title>The Genome Sequence of Magnaporthe poae strain ATCC 64411.</title>
        <authorList>
            <consortium name="The Broad Institute Genome Sequencing Platform"/>
            <consortium name="Broad Institute Genome Sequencing Center for Infectious Disease"/>
            <person name="Ma L.-J."/>
            <person name="Dead R."/>
            <person name="Young S."/>
            <person name="Zeng Q."/>
            <person name="Koehrsen M."/>
            <person name="Alvarado L."/>
            <person name="Berlin A."/>
            <person name="Chapman S.B."/>
            <person name="Chen Z."/>
            <person name="Freedman E."/>
            <person name="Gellesch M."/>
            <person name="Goldberg J."/>
            <person name="Griggs A."/>
            <person name="Gujja S."/>
            <person name="Heilman E.R."/>
            <person name="Heiman D."/>
            <person name="Hepburn T."/>
            <person name="Howarth C."/>
            <person name="Jen D."/>
            <person name="Larson L."/>
            <person name="Mehta T."/>
            <person name="Neiman D."/>
            <person name="Pearson M."/>
            <person name="Roberts A."/>
            <person name="Saif S."/>
            <person name="Shea T."/>
            <person name="Shenoy N."/>
            <person name="Sisk P."/>
            <person name="Stolte C."/>
            <person name="Sykes S."/>
            <person name="Walk T."/>
            <person name="White J."/>
            <person name="Yandava C."/>
            <person name="Haas B."/>
            <person name="Nusbaum C."/>
            <person name="Birren B."/>
        </authorList>
    </citation>
    <scope>NUCLEOTIDE SEQUENCE</scope>
    <source>
        <strain evidence="1">ATCC 64411</strain>
    </source>
</reference>
<proteinExistence type="predicted"/>
<dbReference type="Proteomes" id="UP000011715">
    <property type="component" value="Unassembled WGS sequence"/>
</dbReference>
<reference evidence="1" key="3">
    <citation type="submission" date="2011-03" db="EMBL/GenBank/DDBJ databases">
        <title>Annotation of Magnaporthe poae ATCC 64411.</title>
        <authorList>
            <person name="Ma L.-J."/>
            <person name="Dead R."/>
            <person name="Young S.K."/>
            <person name="Zeng Q."/>
            <person name="Gargeya S."/>
            <person name="Fitzgerald M."/>
            <person name="Haas B."/>
            <person name="Abouelleil A."/>
            <person name="Alvarado L."/>
            <person name="Arachchi H.M."/>
            <person name="Berlin A."/>
            <person name="Brown A."/>
            <person name="Chapman S.B."/>
            <person name="Chen Z."/>
            <person name="Dunbar C."/>
            <person name="Freedman E."/>
            <person name="Gearin G."/>
            <person name="Gellesch M."/>
            <person name="Goldberg J."/>
            <person name="Griggs A."/>
            <person name="Gujja S."/>
            <person name="Heiman D."/>
            <person name="Howarth C."/>
            <person name="Larson L."/>
            <person name="Lui A."/>
            <person name="MacDonald P.J.P."/>
            <person name="Mehta T."/>
            <person name="Montmayeur A."/>
            <person name="Murphy C."/>
            <person name="Neiman D."/>
            <person name="Pearson M."/>
            <person name="Priest M."/>
            <person name="Roberts A."/>
            <person name="Saif S."/>
            <person name="Shea T."/>
            <person name="Shenoy N."/>
            <person name="Sisk P."/>
            <person name="Stolte C."/>
            <person name="Sykes S."/>
            <person name="Yandava C."/>
            <person name="Wortman J."/>
            <person name="Nusbaum C."/>
            <person name="Birren B."/>
        </authorList>
    </citation>
    <scope>NUCLEOTIDE SEQUENCE</scope>
    <source>
        <strain evidence="1">ATCC 64411</strain>
    </source>
</reference>
<protein>
    <submittedName>
        <fullName evidence="1 2">Uncharacterized protein</fullName>
    </submittedName>
</protein>
<dbReference type="EMBL" id="ADBL01002514">
    <property type="status" value="NOT_ANNOTATED_CDS"/>
    <property type="molecule type" value="Genomic_DNA"/>
</dbReference>
<dbReference type="EMBL" id="GL876977">
    <property type="protein sequence ID" value="KLU91298.1"/>
    <property type="molecule type" value="Genomic_DNA"/>
</dbReference>
<accession>A0A0C4EAY2</accession>
<keyword evidence="3" id="KW-1185">Reference proteome</keyword>
<reference evidence="2" key="5">
    <citation type="submission" date="2015-06" db="UniProtKB">
        <authorList>
            <consortium name="EnsemblFungi"/>
        </authorList>
    </citation>
    <scope>IDENTIFICATION</scope>
    <source>
        <strain evidence="2">ATCC 64411</strain>
    </source>
</reference>
<evidence type="ECO:0000313" key="2">
    <source>
        <dbReference type="EnsemblFungi" id="MAPG_09819T0"/>
    </source>
</evidence>
<sequence length="137" mass="14849">MALQLEGRPARFPRRQVLAILAILLSLAVIWRTAGPAWSSLHVASTYPTLLSNTVWAQLDGKQLTTVGETRQDWEGGGATQLALEGIPPQQRPEYPSGAAVIVETRTTAPNLIPLMLHFSSVLGPNWPVVLFTPEGT</sequence>
<dbReference type="AlphaFoldDB" id="A0A0C4EAY2"/>
<organism evidence="2 3">
    <name type="scientific">Magnaporthiopsis poae (strain ATCC 64411 / 73-15)</name>
    <name type="common">Kentucky bluegrass fungus</name>
    <name type="synonym">Magnaporthe poae</name>
    <dbReference type="NCBI Taxonomy" id="644358"/>
    <lineage>
        <taxon>Eukaryota</taxon>
        <taxon>Fungi</taxon>
        <taxon>Dikarya</taxon>
        <taxon>Ascomycota</taxon>
        <taxon>Pezizomycotina</taxon>
        <taxon>Sordariomycetes</taxon>
        <taxon>Sordariomycetidae</taxon>
        <taxon>Magnaporthales</taxon>
        <taxon>Magnaporthaceae</taxon>
        <taxon>Magnaporthiopsis</taxon>
    </lineage>
</organism>
<name>A0A0C4EAY2_MAGP6</name>
<reference evidence="2" key="4">
    <citation type="journal article" date="2015" name="G3 (Bethesda)">
        <title>Genome sequences of three phytopathogenic species of the Magnaporthaceae family of fungi.</title>
        <authorList>
            <person name="Okagaki L.H."/>
            <person name="Nunes C.C."/>
            <person name="Sailsbery J."/>
            <person name="Clay B."/>
            <person name="Brown D."/>
            <person name="John T."/>
            <person name="Oh Y."/>
            <person name="Young N."/>
            <person name="Fitzgerald M."/>
            <person name="Haas B.J."/>
            <person name="Zeng Q."/>
            <person name="Young S."/>
            <person name="Adiconis X."/>
            <person name="Fan L."/>
            <person name="Levin J.Z."/>
            <person name="Mitchell T.K."/>
            <person name="Okubara P.A."/>
            <person name="Farman M.L."/>
            <person name="Kohn L.M."/>
            <person name="Birren B."/>
            <person name="Ma L.-J."/>
            <person name="Dean R.A."/>
        </authorList>
    </citation>
    <scope>NUCLEOTIDE SEQUENCE</scope>
    <source>
        <strain evidence="2">ATCC 64411 / 73-15</strain>
    </source>
</reference>
<dbReference type="EnsemblFungi" id="MAPG_09819T0">
    <property type="protein sequence ID" value="MAPG_09819T0"/>
    <property type="gene ID" value="MAPG_09819"/>
</dbReference>
<gene>
    <name evidence="1" type="ORF">MAPG_09819</name>
</gene>
<dbReference type="VEuPathDB" id="FungiDB:MAPG_09819"/>
<dbReference type="OrthoDB" id="10025998at2759"/>
<reference evidence="3" key="2">
    <citation type="submission" date="2010-05" db="EMBL/GenBank/DDBJ databases">
        <title>The genome sequence of Magnaporthe poae strain ATCC 64411.</title>
        <authorList>
            <person name="Ma L.-J."/>
            <person name="Dead R."/>
            <person name="Young S."/>
            <person name="Zeng Q."/>
            <person name="Koehrsen M."/>
            <person name="Alvarado L."/>
            <person name="Berlin A."/>
            <person name="Chapman S.B."/>
            <person name="Chen Z."/>
            <person name="Freedman E."/>
            <person name="Gellesch M."/>
            <person name="Goldberg J."/>
            <person name="Griggs A."/>
            <person name="Gujja S."/>
            <person name="Heilman E.R."/>
            <person name="Heiman D."/>
            <person name="Hepburn T."/>
            <person name="Howarth C."/>
            <person name="Jen D."/>
            <person name="Larson L."/>
            <person name="Mehta T."/>
            <person name="Neiman D."/>
            <person name="Pearson M."/>
            <person name="Roberts A."/>
            <person name="Saif S."/>
            <person name="Shea T."/>
            <person name="Shenoy N."/>
            <person name="Sisk P."/>
            <person name="Stolte C."/>
            <person name="Sykes S."/>
            <person name="Walk T."/>
            <person name="White J."/>
            <person name="Yandava C."/>
            <person name="Haas B."/>
            <person name="Nusbaum C."/>
            <person name="Birren B."/>
        </authorList>
    </citation>
    <scope>NUCLEOTIDE SEQUENCE [LARGE SCALE GENOMIC DNA]</scope>
    <source>
        <strain evidence="3">ATCC 64411 / 73-15</strain>
    </source>
</reference>